<comment type="caution">
    <text evidence="1">The sequence shown here is derived from an EMBL/GenBank/DDBJ whole genome shotgun (WGS) entry which is preliminary data.</text>
</comment>
<protein>
    <submittedName>
        <fullName evidence="1">Uncharacterized protein</fullName>
    </submittedName>
</protein>
<gene>
    <name evidence="1" type="ORF">T01_4037</name>
</gene>
<accession>A0A0V0YPQ3</accession>
<proteinExistence type="predicted"/>
<keyword evidence="2" id="KW-1185">Reference proteome</keyword>
<reference evidence="1 2" key="1">
    <citation type="submission" date="2015-01" db="EMBL/GenBank/DDBJ databases">
        <title>Evolution of Trichinella species and genotypes.</title>
        <authorList>
            <person name="Korhonen P.K."/>
            <person name="Edoardo P."/>
            <person name="Giuseppe L.R."/>
            <person name="Gasser R.B."/>
        </authorList>
    </citation>
    <scope>NUCLEOTIDE SEQUENCE [LARGE SCALE GENOMIC DNA]</scope>
    <source>
        <strain evidence="1">ISS3</strain>
    </source>
</reference>
<name>A0A0V0YPQ3_TRISP</name>
<dbReference type="AlphaFoldDB" id="A0A0V0YPQ3"/>
<organism evidence="1 2">
    <name type="scientific">Trichinella spiralis</name>
    <name type="common">Trichina worm</name>
    <dbReference type="NCBI Taxonomy" id="6334"/>
    <lineage>
        <taxon>Eukaryota</taxon>
        <taxon>Metazoa</taxon>
        <taxon>Ecdysozoa</taxon>
        <taxon>Nematoda</taxon>
        <taxon>Enoplea</taxon>
        <taxon>Dorylaimia</taxon>
        <taxon>Trichinellida</taxon>
        <taxon>Trichinellidae</taxon>
        <taxon>Trichinella</taxon>
    </lineage>
</organism>
<dbReference type="Proteomes" id="UP000054776">
    <property type="component" value="Unassembled WGS sequence"/>
</dbReference>
<dbReference type="EMBL" id="JYDH01006595">
    <property type="protein sequence ID" value="KRY02109.1"/>
    <property type="molecule type" value="Genomic_DNA"/>
</dbReference>
<sequence>MIVHAFGGEKHRKRSGILVGGITLQSLHTEQPLIFLGAV</sequence>
<dbReference type="InParanoid" id="A0A0V0YPQ3"/>
<evidence type="ECO:0000313" key="1">
    <source>
        <dbReference type="EMBL" id="KRY02109.1"/>
    </source>
</evidence>
<evidence type="ECO:0000313" key="2">
    <source>
        <dbReference type="Proteomes" id="UP000054776"/>
    </source>
</evidence>